<proteinExistence type="predicted"/>
<evidence type="ECO:0000313" key="2">
    <source>
        <dbReference type="Proteomes" id="UP000026962"/>
    </source>
</evidence>
<reference evidence="1" key="2">
    <citation type="submission" date="2018-05" db="EMBL/GenBank/DDBJ databases">
        <title>OpunRS2 (Oryza punctata Reference Sequence Version 2).</title>
        <authorList>
            <person name="Zhang J."/>
            <person name="Kudrna D."/>
            <person name="Lee S."/>
            <person name="Talag J."/>
            <person name="Welchert J."/>
            <person name="Wing R.A."/>
        </authorList>
    </citation>
    <scope>NUCLEOTIDE SEQUENCE [LARGE SCALE GENOMIC DNA]</scope>
</reference>
<dbReference type="AlphaFoldDB" id="A0A0E0LT75"/>
<name>A0A0E0LT75_ORYPU</name>
<protein>
    <submittedName>
        <fullName evidence="1">Uncharacterized protein</fullName>
    </submittedName>
</protein>
<reference evidence="1" key="1">
    <citation type="submission" date="2015-04" db="UniProtKB">
        <authorList>
            <consortium name="EnsemblPlants"/>
        </authorList>
    </citation>
    <scope>IDENTIFICATION</scope>
</reference>
<accession>A0A0E0LT75</accession>
<organism evidence="1">
    <name type="scientific">Oryza punctata</name>
    <name type="common">Red rice</name>
    <dbReference type="NCBI Taxonomy" id="4537"/>
    <lineage>
        <taxon>Eukaryota</taxon>
        <taxon>Viridiplantae</taxon>
        <taxon>Streptophyta</taxon>
        <taxon>Embryophyta</taxon>
        <taxon>Tracheophyta</taxon>
        <taxon>Spermatophyta</taxon>
        <taxon>Magnoliopsida</taxon>
        <taxon>Liliopsida</taxon>
        <taxon>Poales</taxon>
        <taxon>Poaceae</taxon>
        <taxon>BOP clade</taxon>
        <taxon>Oryzoideae</taxon>
        <taxon>Oryzeae</taxon>
        <taxon>Oryzinae</taxon>
        <taxon>Oryza</taxon>
    </lineage>
</organism>
<dbReference type="EnsemblPlants" id="OPUNC08G08210.1">
    <property type="protein sequence ID" value="OPUNC08G08210.1"/>
    <property type="gene ID" value="OPUNC08G08210"/>
</dbReference>
<dbReference type="Proteomes" id="UP000026962">
    <property type="component" value="Chromosome 8"/>
</dbReference>
<dbReference type="InterPro" id="IPR007658">
    <property type="entry name" value="DUF594"/>
</dbReference>
<evidence type="ECO:0000313" key="1">
    <source>
        <dbReference type="EnsemblPlants" id="OPUNC08G08210.1"/>
    </source>
</evidence>
<dbReference type="Gramene" id="OPUNC08G08210.1">
    <property type="protein sequence ID" value="OPUNC08G08210.1"/>
    <property type="gene ID" value="OPUNC08G08210"/>
</dbReference>
<dbReference type="HOGENOM" id="CLU_2053504_0_0_1"/>
<keyword evidence="2" id="KW-1185">Reference proteome</keyword>
<dbReference type="Pfam" id="PF04578">
    <property type="entry name" value="DUF594"/>
    <property type="match status" value="1"/>
</dbReference>
<sequence length="120" mass="13611">MDHPNKFSHLHDDPNSSSALLQRDRLATDIHLQNTARTNRTNETPSFHPMLVEMLLAMETGRSGFDCVQLLLDLWIDLLVYAARNCNRHSHARQLNGGGCVAYGTTLQTSWCWTSVVIKY</sequence>
<dbReference type="STRING" id="4537.A0A0E0LT75"/>